<sequence length="104" mass="11791">MMKRFFKRPYKDKDLNSISSRDSLEIKDLLDDSGNSVNGDDFGYLTLHRSRSSEMAPDVVQTESEIPSTVEVDLGLGCVPCLNIATEKLYDAKRKELNSLLKKY</sequence>
<reference evidence="1" key="1">
    <citation type="journal article" date="2021" name="Genome Biol. Evol.">
        <title>A High-Quality Reference Genome for a Parasitic Bivalve with Doubly Uniparental Inheritance (Bivalvia: Unionida).</title>
        <authorList>
            <person name="Smith C.H."/>
        </authorList>
    </citation>
    <scope>NUCLEOTIDE SEQUENCE</scope>
    <source>
        <strain evidence="1">CHS0354</strain>
    </source>
</reference>
<dbReference type="AlphaFoldDB" id="A0AAE0WB15"/>
<proteinExistence type="predicted"/>
<accession>A0AAE0WB15</accession>
<name>A0AAE0WB15_9BIVA</name>
<keyword evidence="2" id="KW-1185">Reference proteome</keyword>
<reference evidence="1" key="2">
    <citation type="journal article" date="2021" name="Genome Biol. Evol.">
        <title>Developing a high-quality reference genome for a parasitic bivalve with doubly uniparental inheritance (Bivalvia: Unionida).</title>
        <authorList>
            <person name="Smith C.H."/>
        </authorList>
    </citation>
    <scope>NUCLEOTIDE SEQUENCE</scope>
    <source>
        <strain evidence="1">CHS0354</strain>
        <tissue evidence="1">Mantle</tissue>
    </source>
</reference>
<comment type="caution">
    <text evidence="1">The sequence shown here is derived from an EMBL/GenBank/DDBJ whole genome shotgun (WGS) entry which is preliminary data.</text>
</comment>
<dbReference type="Proteomes" id="UP001195483">
    <property type="component" value="Unassembled WGS sequence"/>
</dbReference>
<reference evidence="1" key="3">
    <citation type="submission" date="2023-05" db="EMBL/GenBank/DDBJ databases">
        <authorList>
            <person name="Smith C.H."/>
        </authorList>
    </citation>
    <scope>NUCLEOTIDE SEQUENCE</scope>
    <source>
        <strain evidence="1">CHS0354</strain>
        <tissue evidence="1">Mantle</tissue>
    </source>
</reference>
<evidence type="ECO:0000313" key="1">
    <source>
        <dbReference type="EMBL" id="KAK3606992.1"/>
    </source>
</evidence>
<protein>
    <submittedName>
        <fullName evidence="1">Uncharacterized protein</fullName>
    </submittedName>
</protein>
<organism evidence="1 2">
    <name type="scientific">Potamilus streckersoni</name>
    <dbReference type="NCBI Taxonomy" id="2493646"/>
    <lineage>
        <taxon>Eukaryota</taxon>
        <taxon>Metazoa</taxon>
        <taxon>Spiralia</taxon>
        <taxon>Lophotrochozoa</taxon>
        <taxon>Mollusca</taxon>
        <taxon>Bivalvia</taxon>
        <taxon>Autobranchia</taxon>
        <taxon>Heteroconchia</taxon>
        <taxon>Palaeoheterodonta</taxon>
        <taxon>Unionida</taxon>
        <taxon>Unionoidea</taxon>
        <taxon>Unionidae</taxon>
        <taxon>Ambleminae</taxon>
        <taxon>Lampsilini</taxon>
        <taxon>Potamilus</taxon>
    </lineage>
</organism>
<evidence type="ECO:0000313" key="2">
    <source>
        <dbReference type="Proteomes" id="UP001195483"/>
    </source>
</evidence>
<dbReference type="EMBL" id="JAEAOA010000726">
    <property type="protein sequence ID" value="KAK3606992.1"/>
    <property type="molecule type" value="Genomic_DNA"/>
</dbReference>
<feature type="non-terminal residue" evidence="1">
    <location>
        <position position="104"/>
    </location>
</feature>
<gene>
    <name evidence="1" type="ORF">CHS0354_011861</name>
</gene>